<protein>
    <submittedName>
        <fullName evidence="2">Outer membrane beta-barrel protein</fullName>
    </submittedName>
</protein>
<feature type="domain" description="Outer membrane protein beta-barrel" evidence="1">
    <location>
        <begin position="22"/>
        <end position="205"/>
    </location>
</feature>
<dbReference type="Proteomes" id="UP001254488">
    <property type="component" value="Unassembled WGS sequence"/>
</dbReference>
<dbReference type="Pfam" id="PF13568">
    <property type="entry name" value="OMP_b-brl_2"/>
    <property type="match status" value="1"/>
</dbReference>
<dbReference type="EMBL" id="JAVRHZ010000002">
    <property type="protein sequence ID" value="MDT0555299.1"/>
    <property type="molecule type" value="Genomic_DNA"/>
</dbReference>
<sequence>MQLYQKVLLGFFFCFPFAASYSQEDSKIAVDSLYREDQFYIGINYNLLANTPKDVSLRGFSGGLQLGYLRDMPINKRRNVAIAVGAGLTVDTYGQNLFIGEDENEQSIFTVLMEDDVSFDRNRLSVYVAEIPFEFRWRTSTPESYKFWRIHAGFRVGYAFFYKSKFKQTGNEVNQTNIEEFDPLRLTTTLAFGYNTFNFFASYSINPFFDNATTTEGEAIDIRTIKLGLIFYIL</sequence>
<evidence type="ECO:0000313" key="3">
    <source>
        <dbReference type="Proteomes" id="UP001254488"/>
    </source>
</evidence>
<evidence type="ECO:0000313" key="2">
    <source>
        <dbReference type="EMBL" id="MDT0555299.1"/>
    </source>
</evidence>
<dbReference type="InterPro" id="IPR025665">
    <property type="entry name" value="Beta-barrel_OMP_2"/>
</dbReference>
<comment type="caution">
    <text evidence="2">The sequence shown here is derived from an EMBL/GenBank/DDBJ whole genome shotgun (WGS) entry which is preliminary data.</text>
</comment>
<gene>
    <name evidence="2" type="ORF">RM538_04735</name>
</gene>
<proteinExistence type="predicted"/>
<name>A0ABU2YCC1_9FLAO</name>
<dbReference type="RefSeq" id="WP_311332256.1">
    <property type="nucleotide sequence ID" value="NZ_JAVRHZ010000002.1"/>
</dbReference>
<accession>A0ABU2YCC1</accession>
<reference evidence="2 3" key="1">
    <citation type="submission" date="2023-09" db="EMBL/GenBank/DDBJ databases">
        <authorList>
            <person name="Rey-Velasco X."/>
        </authorList>
    </citation>
    <scope>NUCLEOTIDE SEQUENCE [LARGE SCALE GENOMIC DNA]</scope>
    <source>
        <strain evidence="2 3">W242</strain>
    </source>
</reference>
<organism evidence="2 3">
    <name type="scientific">Patiriisocius hiemis</name>
    <dbReference type="NCBI Taxonomy" id="3075604"/>
    <lineage>
        <taxon>Bacteria</taxon>
        <taxon>Pseudomonadati</taxon>
        <taxon>Bacteroidota</taxon>
        <taxon>Flavobacteriia</taxon>
        <taxon>Flavobacteriales</taxon>
        <taxon>Flavobacteriaceae</taxon>
        <taxon>Patiriisocius</taxon>
    </lineage>
</organism>
<evidence type="ECO:0000259" key="1">
    <source>
        <dbReference type="Pfam" id="PF13568"/>
    </source>
</evidence>
<keyword evidence="3" id="KW-1185">Reference proteome</keyword>